<comment type="caution">
    <text evidence="2">The sequence shown here is derived from an EMBL/GenBank/DDBJ whole genome shotgun (WGS) entry which is preliminary data.</text>
</comment>
<keyword evidence="3" id="KW-1185">Reference proteome</keyword>
<dbReference type="EMBL" id="RSCL01000036">
    <property type="protein sequence ID" value="RUS96513.1"/>
    <property type="molecule type" value="Genomic_DNA"/>
</dbReference>
<accession>A0A3S1AA70</accession>
<name>A0A3S1AA70_9CYAN</name>
<proteinExistence type="predicted"/>
<dbReference type="AlphaFoldDB" id="A0A3S1AA70"/>
<dbReference type="SUPFAM" id="SSF160631">
    <property type="entry name" value="SMI1/KNR4-like"/>
    <property type="match status" value="1"/>
</dbReference>
<dbReference type="InterPro" id="IPR037883">
    <property type="entry name" value="Knr4/Smi1-like_sf"/>
</dbReference>
<dbReference type="InterPro" id="IPR018958">
    <property type="entry name" value="Knr4/Smi1-like_dom"/>
</dbReference>
<dbReference type="RefSeq" id="WP_127086698.1">
    <property type="nucleotide sequence ID" value="NZ_RSCL01000036.1"/>
</dbReference>
<evidence type="ECO:0000313" key="2">
    <source>
        <dbReference type="EMBL" id="RUS96513.1"/>
    </source>
</evidence>
<gene>
    <name evidence="2" type="ORF">DSM106972_087000</name>
</gene>
<reference evidence="2" key="2">
    <citation type="journal article" date="2019" name="Genome Biol. Evol.">
        <title>Day and night: Metabolic profiles and evolutionary relationships of six axenic non-marine cyanobacteria.</title>
        <authorList>
            <person name="Will S.E."/>
            <person name="Henke P."/>
            <person name="Boedeker C."/>
            <person name="Huang S."/>
            <person name="Brinkmann H."/>
            <person name="Rohde M."/>
            <person name="Jarek M."/>
            <person name="Friedl T."/>
            <person name="Seufert S."/>
            <person name="Schumacher M."/>
            <person name="Overmann J."/>
            <person name="Neumann-Schaal M."/>
            <person name="Petersen J."/>
        </authorList>
    </citation>
    <scope>NUCLEOTIDE SEQUENCE [LARGE SCALE GENOMIC DNA]</scope>
    <source>
        <strain evidence="2">PCC 7102</strain>
    </source>
</reference>
<organism evidence="2 3">
    <name type="scientific">Dulcicalothrix desertica PCC 7102</name>
    <dbReference type="NCBI Taxonomy" id="232991"/>
    <lineage>
        <taxon>Bacteria</taxon>
        <taxon>Bacillati</taxon>
        <taxon>Cyanobacteriota</taxon>
        <taxon>Cyanophyceae</taxon>
        <taxon>Nostocales</taxon>
        <taxon>Calotrichaceae</taxon>
        <taxon>Dulcicalothrix</taxon>
    </lineage>
</organism>
<dbReference type="OrthoDB" id="513405at2"/>
<dbReference type="Pfam" id="PF09346">
    <property type="entry name" value="SMI1_KNR4"/>
    <property type="match status" value="1"/>
</dbReference>
<evidence type="ECO:0000313" key="3">
    <source>
        <dbReference type="Proteomes" id="UP000271624"/>
    </source>
</evidence>
<sequence>MRAKAGKLRPSYPTHDIHGHFSNILLERIVKWLEKYRPYDVSFLQPGLTKNEIEIITEKLPFKLPHEVYELYQWKNGTSQADQYWEFGLFFDCWSFKPLNSVVNEYLSRHHIDDNPYLFSFMSRYTLPIFFGNVTCDQRHTPYVI</sequence>
<dbReference type="Gene3D" id="3.40.1580.10">
    <property type="entry name" value="SMI1/KNR4-like"/>
    <property type="match status" value="1"/>
</dbReference>
<protein>
    <recommendedName>
        <fullName evidence="1">Knr4/Smi1-like domain-containing protein</fullName>
    </recommendedName>
</protein>
<dbReference type="Proteomes" id="UP000271624">
    <property type="component" value="Unassembled WGS sequence"/>
</dbReference>
<feature type="domain" description="Knr4/Smi1-like" evidence="1">
    <location>
        <begin position="47"/>
        <end position="133"/>
    </location>
</feature>
<evidence type="ECO:0000259" key="1">
    <source>
        <dbReference type="Pfam" id="PF09346"/>
    </source>
</evidence>
<reference evidence="2" key="1">
    <citation type="submission" date="2018-12" db="EMBL/GenBank/DDBJ databases">
        <authorList>
            <person name="Will S."/>
            <person name="Neumann-Schaal M."/>
            <person name="Henke P."/>
        </authorList>
    </citation>
    <scope>NUCLEOTIDE SEQUENCE</scope>
    <source>
        <strain evidence="2">PCC 7102</strain>
    </source>
</reference>